<evidence type="ECO:0000256" key="2">
    <source>
        <dbReference type="ARBA" id="ARBA00022723"/>
    </source>
</evidence>
<dbReference type="Gene3D" id="1.10.630.10">
    <property type="entry name" value="Cytochrome P450"/>
    <property type="match status" value="1"/>
</dbReference>
<proteinExistence type="inferred from homology"/>
<dbReference type="GO" id="GO:0006082">
    <property type="term" value="P:organic acid metabolic process"/>
    <property type="evidence" value="ECO:0007669"/>
    <property type="project" value="TreeGrafter"/>
</dbReference>
<dbReference type="GO" id="GO:0020037">
    <property type="term" value="F:heme binding"/>
    <property type="evidence" value="ECO:0007669"/>
    <property type="project" value="InterPro"/>
</dbReference>
<dbReference type="GO" id="GO:0005506">
    <property type="term" value="F:iron ion binding"/>
    <property type="evidence" value="ECO:0007669"/>
    <property type="project" value="InterPro"/>
</dbReference>
<evidence type="ECO:0000313" key="5">
    <source>
        <dbReference type="Proteomes" id="UP001221898"/>
    </source>
</evidence>
<evidence type="ECO:0000256" key="1">
    <source>
        <dbReference type="ARBA" id="ARBA00010617"/>
    </source>
</evidence>
<reference evidence="4" key="1">
    <citation type="journal article" date="2023" name="Science">
        <title>Genome structures resolve the early diversification of teleost fishes.</title>
        <authorList>
            <person name="Parey E."/>
            <person name="Louis A."/>
            <person name="Montfort J."/>
            <person name="Bouchez O."/>
            <person name="Roques C."/>
            <person name="Iampietro C."/>
            <person name="Lluch J."/>
            <person name="Castinel A."/>
            <person name="Donnadieu C."/>
            <person name="Desvignes T."/>
            <person name="Floi Bucao C."/>
            <person name="Jouanno E."/>
            <person name="Wen M."/>
            <person name="Mejri S."/>
            <person name="Dirks R."/>
            <person name="Jansen H."/>
            <person name="Henkel C."/>
            <person name="Chen W.J."/>
            <person name="Zahm M."/>
            <person name="Cabau C."/>
            <person name="Klopp C."/>
            <person name="Thompson A.W."/>
            <person name="Robinson-Rechavi M."/>
            <person name="Braasch I."/>
            <person name="Lecointre G."/>
            <person name="Bobe J."/>
            <person name="Postlethwait J.H."/>
            <person name="Berthelot C."/>
            <person name="Roest Crollius H."/>
            <person name="Guiguen Y."/>
        </authorList>
    </citation>
    <scope>NUCLEOTIDE SEQUENCE</scope>
    <source>
        <strain evidence="4">NC1722</strain>
    </source>
</reference>
<dbReference type="InterPro" id="IPR050182">
    <property type="entry name" value="Cytochrome_P450_fam2"/>
</dbReference>
<dbReference type="InterPro" id="IPR036396">
    <property type="entry name" value="Cyt_P450_sf"/>
</dbReference>
<dbReference type="Proteomes" id="UP001221898">
    <property type="component" value="Unassembled WGS sequence"/>
</dbReference>
<dbReference type="GO" id="GO:0016712">
    <property type="term" value="F:oxidoreductase activity, acting on paired donors, with incorporation or reduction of molecular oxygen, reduced flavin or flavoprotein as one donor, and incorporation of one atom of oxygen"/>
    <property type="evidence" value="ECO:0007669"/>
    <property type="project" value="TreeGrafter"/>
</dbReference>
<comment type="similarity">
    <text evidence="1">Belongs to the cytochrome P450 family.</text>
</comment>
<name>A0AAD7RGS9_9TELE</name>
<dbReference type="SUPFAM" id="SSF48264">
    <property type="entry name" value="Cytochrome P450"/>
    <property type="match status" value="1"/>
</dbReference>
<dbReference type="PANTHER" id="PTHR24300">
    <property type="entry name" value="CYTOCHROME P450 508A4-RELATED"/>
    <property type="match status" value="1"/>
</dbReference>
<keyword evidence="3" id="KW-0408">Iron</keyword>
<dbReference type="GO" id="GO:0005737">
    <property type="term" value="C:cytoplasm"/>
    <property type="evidence" value="ECO:0007669"/>
    <property type="project" value="TreeGrafter"/>
</dbReference>
<keyword evidence="2" id="KW-0479">Metal-binding</keyword>
<organism evidence="4 5">
    <name type="scientific">Aldrovandia affinis</name>
    <dbReference type="NCBI Taxonomy" id="143900"/>
    <lineage>
        <taxon>Eukaryota</taxon>
        <taxon>Metazoa</taxon>
        <taxon>Chordata</taxon>
        <taxon>Craniata</taxon>
        <taxon>Vertebrata</taxon>
        <taxon>Euteleostomi</taxon>
        <taxon>Actinopterygii</taxon>
        <taxon>Neopterygii</taxon>
        <taxon>Teleostei</taxon>
        <taxon>Notacanthiformes</taxon>
        <taxon>Halosauridae</taxon>
        <taxon>Aldrovandia</taxon>
    </lineage>
</organism>
<dbReference type="EMBL" id="JAINUG010000319">
    <property type="protein sequence ID" value="KAJ8378494.1"/>
    <property type="molecule type" value="Genomic_DNA"/>
</dbReference>
<evidence type="ECO:0000313" key="4">
    <source>
        <dbReference type="EMBL" id="KAJ8378494.1"/>
    </source>
</evidence>
<dbReference type="Pfam" id="PF00067">
    <property type="entry name" value="p450"/>
    <property type="match status" value="1"/>
</dbReference>
<protein>
    <submittedName>
        <fullName evidence="4">Uncharacterized protein</fullName>
    </submittedName>
</protein>
<dbReference type="PANTHER" id="PTHR24300:SF177">
    <property type="entry name" value="CYTOCHROME P450 2J2"/>
    <property type="match status" value="1"/>
</dbReference>
<dbReference type="GO" id="GO:0006805">
    <property type="term" value="P:xenobiotic metabolic process"/>
    <property type="evidence" value="ECO:0007669"/>
    <property type="project" value="TreeGrafter"/>
</dbReference>
<accession>A0AAD7RGS9</accession>
<gene>
    <name evidence="4" type="ORF">AAFF_G00239580</name>
</gene>
<sequence length="124" mass="14427">MEFHIQQECGFLCVAIREEQATSEPRGYLFNPSTTINNAIANVIGALVFGQRFHYSNTDFQNLMQSPSYWLARLACRRKKTGRLGSVWRTWRTLDLFEAGTETLTNTLRWALLFMIKYPEVQSR</sequence>
<dbReference type="AlphaFoldDB" id="A0AAD7RGS9"/>
<keyword evidence="5" id="KW-1185">Reference proteome</keyword>
<dbReference type="InterPro" id="IPR001128">
    <property type="entry name" value="Cyt_P450"/>
</dbReference>
<comment type="caution">
    <text evidence="4">The sequence shown here is derived from an EMBL/GenBank/DDBJ whole genome shotgun (WGS) entry which is preliminary data.</text>
</comment>
<evidence type="ECO:0000256" key="3">
    <source>
        <dbReference type="ARBA" id="ARBA00023004"/>
    </source>
</evidence>